<organism evidence="7 8">
    <name type="scientific">Cryobacterium tepidiphilum</name>
    <dbReference type="NCBI Taxonomy" id="2486026"/>
    <lineage>
        <taxon>Bacteria</taxon>
        <taxon>Bacillati</taxon>
        <taxon>Actinomycetota</taxon>
        <taxon>Actinomycetes</taxon>
        <taxon>Micrococcales</taxon>
        <taxon>Microbacteriaceae</taxon>
        <taxon>Cryobacterium</taxon>
    </lineage>
</organism>
<dbReference type="InterPro" id="IPR040442">
    <property type="entry name" value="Pyrv_kinase-like_dom_sf"/>
</dbReference>
<dbReference type="GO" id="GO:0000287">
    <property type="term" value="F:magnesium ion binding"/>
    <property type="evidence" value="ECO:0007669"/>
    <property type="project" value="TreeGrafter"/>
</dbReference>
<dbReference type="OrthoDB" id="5172636at2"/>
<evidence type="ECO:0000256" key="2">
    <source>
        <dbReference type="ARBA" id="ARBA00022723"/>
    </source>
</evidence>
<sequence length="280" mass="29680">MSRPMITWLYSPPNRADRILKAMSYGADAVIYDLEDAVAPGERGTARANLQAALDGFVATDDTPHLQVRVNPVGTDDFGRDLEMVHAIPAIRSIRVPKVASAAELDEIVGRAGRQLGVHALVETASGVQNLPEICAHDGVTGVSLGEGDLRAELRITGDVVLDQIRGALVIALAAAGKPSPMGAASLNIRDHAALFADTQHLARLGYLGRTAIHPGQLEHIRAAFRPDPAEYERARAILASLSGTDDPAQNASALADGTFIDRPVVVRAQQVVALWEATS</sequence>
<dbReference type="InterPro" id="IPR011206">
    <property type="entry name" value="Citrate_lyase_beta/mcl1/mcl2"/>
</dbReference>
<evidence type="ECO:0000256" key="1">
    <source>
        <dbReference type="ARBA" id="ARBA00001946"/>
    </source>
</evidence>
<keyword evidence="8" id="KW-1185">Reference proteome</keyword>
<feature type="binding site" evidence="5">
    <location>
        <position position="149"/>
    </location>
    <ligand>
        <name>Mg(2+)</name>
        <dbReference type="ChEBI" id="CHEBI:18420"/>
    </ligand>
</feature>
<keyword evidence="2 5" id="KW-0479">Metal-binding</keyword>
<gene>
    <name evidence="7" type="ORF">EEJ31_12410</name>
</gene>
<dbReference type="GO" id="GO:0006107">
    <property type="term" value="P:oxaloacetate metabolic process"/>
    <property type="evidence" value="ECO:0007669"/>
    <property type="project" value="TreeGrafter"/>
</dbReference>
<comment type="caution">
    <text evidence="7">The sequence shown here is derived from an EMBL/GenBank/DDBJ whole genome shotgun (WGS) entry which is preliminary data.</text>
</comment>
<dbReference type="PANTHER" id="PTHR32308:SF10">
    <property type="entry name" value="CITRATE LYASE SUBUNIT BETA"/>
    <property type="match status" value="1"/>
</dbReference>
<dbReference type="GO" id="GO:0016829">
    <property type="term" value="F:lyase activity"/>
    <property type="evidence" value="ECO:0007669"/>
    <property type="project" value="UniProtKB-KW"/>
</dbReference>
<evidence type="ECO:0000313" key="8">
    <source>
        <dbReference type="Proteomes" id="UP000279859"/>
    </source>
</evidence>
<keyword evidence="3 5" id="KW-0460">Magnesium</keyword>
<dbReference type="AlphaFoldDB" id="A0A3M8KVQ2"/>
<evidence type="ECO:0000256" key="4">
    <source>
        <dbReference type="PIRSR" id="PIRSR015582-1"/>
    </source>
</evidence>
<dbReference type="PIRSF" id="PIRSF015582">
    <property type="entry name" value="Cit_lyase_B"/>
    <property type="match status" value="1"/>
</dbReference>
<proteinExistence type="predicted"/>
<name>A0A3M8KVQ2_9MICO</name>
<dbReference type="EMBL" id="RDSR01000024">
    <property type="protein sequence ID" value="RNE57216.1"/>
    <property type="molecule type" value="Genomic_DNA"/>
</dbReference>
<dbReference type="Pfam" id="PF03328">
    <property type="entry name" value="HpcH_HpaI"/>
    <property type="match status" value="1"/>
</dbReference>
<dbReference type="Proteomes" id="UP000279859">
    <property type="component" value="Unassembled WGS sequence"/>
</dbReference>
<feature type="domain" description="HpcH/HpaI aldolase/citrate lyase" evidence="6">
    <location>
        <begin position="9"/>
        <end position="215"/>
    </location>
</feature>
<dbReference type="InterPro" id="IPR005000">
    <property type="entry name" value="Aldolase/citrate-lyase_domain"/>
</dbReference>
<evidence type="ECO:0000313" key="7">
    <source>
        <dbReference type="EMBL" id="RNE57216.1"/>
    </source>
</evidence>
<evidence type="ECO:0000259" key="6">
    <source>
        <dbReference type="Pfam" id="PF03328"/>
    </source>
</evidence>
<reference evidence="7 8" key="1">
    <citation type="submission" date="2018-11" db="EMBL/GenBank/DDBJ databases">
        <title>Cryobacterium sp. nov., isolated from rhizosphere soil of lettuce.</title>
        <authorList>
            <person name="Wang Y."/>
        </authorList>
    </citation>
    <scope>NUCLEOTIDE SEQUENCE [LARGE SCALE GENOMIC DNA]</scope>
    <source>
        <strain evidence="7 8">NEAU-85</strain>
    </source>
</reference>
<evidence type="ECO:0000256" key="3">
    <source>
        <dbReference type="ARBA" id="ARBA00022842"/>
    </source>
</evidence>
<comment type="cofactor">
    <cofactor evidence="1">
        <name>Mg(2+)</name>
        <dbReference type="ChEBI" id="CHEBI:18420"/>
    </cofactor>
</comment>
<protein>
    <submittedName>
        <fullName evidence="7">CoA ester lyase</fullName>
    </submittedName>
</protein>
<dbReference type="RefSeq" id="WP_123046608.1">
    <property type="nucleotide sequence ID" value="NZ_RDSR01000024.1"/>
</dbReference>
<accession>A0A3M8KVQ2</accession>
<dbReference type="InterPro" id="IPR015813">
    <property type="entry name" value="Pyrv/PenolPyrv_kinase-like_dom"/>
</dbReference>
<feature type="binding site" evidence="5">
    <location>
        <position position="123"/>
    </location>
    <ligand>
        <name>Mg(2+)</name>
        <dbReference type="ChEBI" id="CHEBI:18420"/>
    </ligand>
</feature>
<dbReference type="Gene3D" id="3.20.20.60">
    <property type="entry name" value="Phosphoenolpyruvate-binding domains"/>
    <property type="match status" value="1"/>
</dbReference>
<feature type="binding site" evidence="4">
    <location>
        <position position="69"/>
    </location>
    <ligand>
        <name>substrate</name>
    </ligand>
</feature>
<keyword evidence="7" id="KW-0456">Lyase</keyword>
<feature type="binding site" evidence="4">
    <location>
        <position position="123"/>
    </location>
    <ligand>
        <name>substrate</name>
    </ligand>
</feature>
<dbReference type="PANTHER" id="PTHR32308">
    <property type="entry name" value="LYASE BETA SUBUNIT, PUTATIVE (AFU_ORTHOLOGUE AFUA_4G13030)-RELATED"/>
    <property type="match status" value="1"/>
</dbReference>
<dbReference type="SUPFAM" id="SSF51621">
    <property type="entry name" value="Phosphoenolpyruvate/pyruvate domain"/>
    <property type="match status" value="1"/>
</dbReference>
<evidence type="ECO:0000256" key="5">
    <source>
        <dbReference type="PIRSR" id="PIRSR015582-2"/>
    </source>
</evidence>